<dbReference type="Gene3D" id="3.30.70.600">
    <property type="entry name" value="Ribosomal protein S10 domain"/>
    <property type="match status" value="1"/>
</dbReference>
<dbReference type="GeneTree" id="ENSGT01150000288481"/>
<evidence type="ECO:0000313" key="6">
    <source>
        <dbReference type="Proteomes" id="UP000694540"/>
    </source>
</evidence>
<dbReference type="GO" id="GO:0003735">
    <property type="term" value="F:structural constituent of ribosome"/>
    <property type="evidence" value="ECO:0007669"/>
    <property type="project" value="InterPro"/>
</dbReference>
<name>A0A8C3VQ56_9CETA</name>
<keyword evidence="6" id="KW-1185">Reference proteome</keyword>
<dbReference type="PANTHER" id="PTHR11700">
    <property type="entry name" value="30S RIBOSOMAL PROTEIN S10 FAMILY MEMBER"/>
    <property type="match status" value="1"/>
</dbReference>
<dbReference type="InterPro" id="IPR001848">
    <property type="entry name" value="Ribosomal_uS10"/>
</dbReference>
<accession>A0A8C3VQ56</accession>
<dbReference type="Pfam" id="PF00338">
    <property type="entry name" value="Ribosomal_S10"/>
    <property type="match status" value="1"/>
</dbReference>
<evidence type="ECO:0000313" key="5">
    <source>
        <dbReference type="Ensembl" id="ENSCWAP00000005054.1"/>
    </source>
</evidence>
<dbReference type="GO" id="GO:1990904">
    <property type="term" value="C:ribonucleoprotein complex"/>
    <property type="evidence" value="ECO:0007669"/>
    <property type="project" value="UniProtKB-KW"/>
</dbReference>
<evidence type="ECO:0000256" key="2">
    <source>
        <dbReference type="ARBA" id="ARBA00022980"/>
    </source>
</evidence>
<dbReference type="GO" id="GO:0005840">
    <property type="term" value="C:ribosome"/>
    <property type="evidence" value="ECO:0007669"/>
    <property type="project" value="UniProtKB-KW"/>
</dbReference>
<dbReference type="Ensembl" id="ENSCWAT00000005470.1">
    <property type="protein sequence ID" value="ENSCWAP00000005054.1"/>
    <property type="gene ID" value="ENSCWAG00000003907.1"/>
</dbReference>
<protein>
    <recommendedName>
        <fullName evidence="4">Small ribosomal subunit protein uS10 domain-containing protein</fullName>
    </recommendedName>
</protein>
<organism evidence="5 6">
    <name type="scientific">Catagonus wagneri</name>
    <name type="common">Chacoan peccary</name>
    <dbReference type="NCBI Taxonomy" id="51154"/>
    <lineage>
        <taxon>Eukaryota</taxon>
        <taxon>Metazoa</taxon>
        <taxon>Chordata</taxon>
        <taxon>Craniata</taxon>
        <taxon>Vertebrata</taxon>
        <taxon>Euteleostomi</taxon>
        <taxon>Mammalia</taxon>
        <taxon>Eutheria</taxon>
        <taxon>Laurasiatheria</taxon>
        <taxon>Artiodactyla</taxon>
        <taxon>Suina</taxon>
        <taxon>Tayassuidae</taxon>
        <taxon>Catagonus</taxon>
    </lineage>
</organism>
<dbReference type="AlphaFoldDB" id="A0A8C3VQ56"/>
<dbReference type="SUPFAM" id="SSF54999">
    <property type="entry name" value="Ribosomal protein S10"/>
    <property type="match status" value="1"/>
</dbReference>
<comment type="similarity">
    <text evidence="1">Belongs to the universal ribosomal protein uS10 family.</text>
</comment>
<dbReference type="InterPro" id="IPR027486">
    <property type="entry name" value="Ribosomal_uS10_dom"/>
</dbReference>
<dbReference type="GO" id="GO:0006412">
    <property type="term" value="P:translation"/>
    <property type="evidence" value="ECO:0007669"/>
    <property type="project" value="InterPro"/>
</dbReference>
<keyword evidence="3" id="KW-0687">Ribonucleoprotein</keyword>
<feature type="domain" description="Small ribosomal subunit protein uS10" evidence="4">
    <location>
        <begin position="21"/>
        <end position="60"/>
    </location>
</feature>
<keyword evidence="2" id="KW-0689">Ribosomal protein</keyword>
<reference evidence="5" key="2">
    <citation type="submission" date="2025-09" db="UniProtKB">
        <authorList>
            <consortium name="Ensembl"/>
        </authorList>
    </citation>
    <scope>IDENTIFICATION</scope>
</reference>
<dbReference type="Proteomes" id="UP000694540">
    <property type="component" value="Unplaced"/>
</dbReference>
<evidence type="ECO:0000256" key="3">
    <source>
        <dbReference type="ARBA" id="ARBA00023274"/>
    </source>
</evidence>
<sequence>MAFNNTRKTPVKPEVAVHRVRITLTSHNMKSLEKVCPDLIRDAKEKNLKVKGQVGIPSETVK</sequence>
<evidence type="ECO:0000259" key="4">
    <source>
        <dbReference type="Pfam" id="PF00338"/>
    </source>
</evidence>
<proteinExistence type="inferred from homology"/>
<evidence type="ECO:0000256" key="1">
    <source>
        <dbReference type="ARBA" id="ARBA00007102"/>
    </source>
</evidence>
<reference evidence="5" key="1">
    <citation type="submission" date="2025-08" db="UniProtKB">
        <authorList>
            <consortium name="Ensembl"/>
        </authorList>
    </citation>
    <scope>IDENTIFICATION</scope>
</reference>
<dbReference type="InterPro" id="IPR036838">
    <property type="entry name" value="Ribosomal_uS10_dom_sf"/>
</dbReference>